<evidence type="ECO:0000256" key="2">
    <source>
        <dbReference type="ARBA" id="ARBA00023235"/>
    </source>
</evidence>
<dbReference type="GO" id="GO:0042806">
    <property type="term" value="F:fucose binding"/>
    <property type="evidence" value="ECO:0007669"/>
    <property type="project" value="TreeGrafter"/>
</dbReference>
<sequence>MIKSKVIHPELLFHLARCGHKAQVLIADSNYSFVTNSGPNANIVYLNFQPGMISGTDILNGIKETINVESATMMQHPADFDNTILSEYQSILPAETPFEFLEREDFYSAVKSDKTLLVIASGEQRRFANILLTVGAVF</sequence>
<dbReference type="AlphaFoldDB" id="A0A1Q9HNW1"/>
<dbReference type="Proteomes" id="UP000186039">
    <property type="component" value="Unassembled WGS sequence"/>
</dbReference>
<dbReference type="PANTHER" id="PTHR31690">
    <property type="entry name" value="FUCOSE MUTAROTASE"/>
    <property type="match status" value="1"/>
</dbReference>
<evidence type="ECO:0000256" key="1">
    <source>
        <dbReference type="ARBA" id="ARBA00000223"/>
    </source>
</evidence>
<dbReference type="EMBL" id="MJMJ01000003">
    <property type="protein sequence ID" value="OLQ92480.1"/>
    <property type="molecule type" value="Genomic_DNA"/>
</dbReference>
<dbReference type="SUPFAM" id="SSF102546">
    <property type="entry name" value="RbsD-like"/>
    <property type="match status" value="1"/>
</dbReference>
<dbReference type="InterPro" id="IPR050443">
    <property type="entry name" value="RbsD/FucU_mutarotase"/>
</dbReference>
<comment type="catalytic activity">
    <reaction evidence="3">
        <text>alpha-L-fucose = beta-L-fucose</text>
        <dbReference type="Rhea" id="RHEA:25580"/>
        <dbReference type="ChEBI" id="CHEBI:42548"/>
        <dbReference type="ChEBI" id="CHEBI:42589"/>
        <dbReference type="EC" id="5.1.3.29"/>
    </reaction>
</comment>
<name>A0A1Q9HNW1_9VIBR</name>
<dbReference type="GO" id="GO:0036373">
    <property type="term" value="F:L-fucose mutarotase activity"/>
    <property type="evidence" value="ECO:0007669"/>
    <property type="project" value="UniProtKB-EC"/>
</dbReference>
<comment type="catalytic activity">
    <reaction evidence="1">
        <text>beta-D-ribopyranose = beta-D-ribofuranose</text>
        <dbReference type="Rhea" id="RHEA:25432"/>
        <dbReference type="ChEBI" id="CHEBI:27476"/>
        <dbReference type="ChEBI" id="CHEBI:47002"/>
        <dbReference type="EC" id="5.4.99.62"/>
    </reaction>
</comment>
<dbReference type="EMBL" id="MJMH01000207">
    <property type="protein sequence ID" value="OLQ86697.1"/>
    <property type="molecule type" value="Genomic_DNA"/>
</dbReference>
<protein>
    <submittedName>
        <fullName evidence="5">RbsD/FucU transporter</fullName>
    </submittedName>
</protein>
<proteinExistence type="predicted"/>
<organism evidence="5 7">
    <name type="scientific">Vibrio panuliri</name>
    <dbReference type="NCBI Taxonomy" id="1381081"/>
    <lineage>
        <taxon>Bacteria</taxon>
        <taxon>Pseudomonadati</taxon>
        <taxon>Pseudomonadota</taxon>
        <taxon>Gammaproteobacteria</taxon>
        <taxon>Vibrionales</taxon>
        <taxon>Vibrionaceae</taxon>
        <taxon>Vibrio</taxon>
    </lineage>
</organism>
<dbReference type="GO" id="GO:0006004">
    <property type="term" value="P:fucose metabolic process"/>
    <property type="evidence" value="ECO:0007669"/>
    <property type="project" value="TreeGrafter"/>
</dbReference>
<evidence type="ECO:0000256" key="3">
    <source>
        <dbReference type="ARBA" id="ARBA00036324"/>
    </source>
</evidence>
<dbReference type="InterPro" id="IPR023750">
    <property type="entry name" value="RbsD-like_sf"/>
</dbReference>
<dbReference type="Proteomes" id="UP000186313">
    <property type="component" value="Unassembled WGS sequence"/>
</dbReference>
<dbReference type="InterPro" id="IPR007721">
    <property type="entry name" value="RbsD_FucU"/>
</dbReference>
<gene>
    <name evidence="4" type="ORF">BIY20_14675</name>
    <name evidence="5" type="ORF">BIY22_15665</name>
</gene>
<evidence type="ECO:0000313" key="4">
    <source>
        <dbReference type="EMBL" id="OLQ86697.1"/>
    </source>
</evidence>
<comment type="caution">
    <text evidence="5">The sequence shown here is derived from an EMBL/GenBank/DDBJ whole genome shotgun (WGS) entry which is preliminary data.</text>
</comment>
<dbReference type="Gene3D" id="3.40.1650.10">
    <property type="entry name" value="RbsD-like domain"/>
    <property type="match status" value="1"/>
</dbReference>
<dbReference type="RefSeq" id="WP_075706408.1">
    <property type="nucleotide sequence ID" value="NZ_AP019654.1"/>
</dbReference>
<reference evidence="6 7" key="1">
    <citation type="submission" date="2016-09" db="EMBL/GenBank/DDBJ databases">
        <title>Genomic Taxonomy of the Vibrionaceae.</title>
        <authorList>
            <person name="Gonzalez-Castillo A."/>
            <person name="Gomez-Gil B."/>
            <person name="Enciso-Ibarra K."/>
        </authorList>
    </citation>
    <scope>NUCLEOTIDE SEQUENCE [LARGE SCALE GENOMIC DNA]</scope>
    <source>
        <strain evidence="4 6">CAIM 1902</strain>
        <strain evidence="5 7">CAIM 703</strain>
    </source>
</reference>
<dbReference type="GO" id="GO:0062193">
    <property type="term" value="F:D-ribose pyranase activity"/>
    <property type="evidence" value="ECO:0007669"/>
    <property type="project" value="UniProtKB-EC"/>
</dbReference>
<keyword evidence="6" id="KW-1185">Reference proteome</keyword>
<dbReference type="STRING" id="1381081.BIY22_15665"/>
<evidence type="ECO:0000313" key="6">
    <source>
        <dbReference type="Proteomes" id="UP000186039"/>
    </source>
</evidence>
<accession>A0A1Q9HNW1</accession>
<dbReference type="Pfam" id="PF05025">
    <property type="entry name" value="RbsD_FucU"/>
    <property type="match status" value="1"/>
</dbReference>
<keyword evidence="2" id="KW-0413">Isomerase</keyword>
<dbReference type="OrthoDB" id="9805009at2"/>
<evidence type="ECO:0000313" key="5">
    <source>
        <dbReference type="EMBL" id="OLQ92480.1"/>
    </source>
</evidence>
<dbReference type="PANTHER" id="PTHR31690:SF4">
    <property type="entry name" value="FUCOSE MUTAROTASE"/>
    <property type="match status" value="1"/>
</dbReference>
<evidence type="ECO:0000313" key="7">
    <source>
        <dbReference type="Proteomes" id="UP000186313"/>
    </source>
</evidence>